<accession>A0ABQ8PE28</accession>
<sequence length="496" mass="57389">MEEQQNEFASLSEDFCRWTKKFGFTGLMKEFYNNTYEQGFREDDEAKNFKQMKLGSLMEIYNINKDDIIEWSSKQDIGWLLEDELLSDKDKKHEDFTINLKVRDNSKFQNINVEERVSFFNKEVSRFICFCLEMLFSATDDRDHIKNKIVRQRLFYLEPGMKTEKKKRILSGTTVNLDTIMKKAKAINTFTSIYYKNSISKAARGIYVSDYGGRLLRWVVIKDKDFVDDGYFICPNMEPPSSECTNNNFWLGFAASLVPMIHHNAGPRGVFMANMMKQSLEPELEGKVWLKHDDPIILTLTSKALRREKHGLNLLVKWASHRGYNIEDGIVANKRMEDLIGGRVSTRSVLNLEDNEYYLPISQNWKDRIEEYDLDGVIKVGSKVKDGQILASKIRVDDNSLIEKIFVKAIIDNESTVTNVEKFENRVIVTTGYSYSLKVGDKMVSSAAQKGVITYFLDDKDEPADIIINPCCIPSRMTLAQIWEGVISNYWINNKM</sequence>
<organism evidence="8 9">
    <name type="scientific">Coemansia umbellata</name>
    <dbReference type="NCBI Taxonomy" id="1424467"/>
    <lineage>
        <taxon>Eukaryota</taxon>
        <taxon>Fungi</taxon>
        <taxon>Fungi incertae sedis</taxon>
        <taxon>Zoopagomycota</taxon>
        <taxon>Kickxellomycotina</taxon>
        <taxon>Kickxellomycetes</taxon>
        <taxon>Kickxellales</taxon>
        <taxon>Kickxellaceae</taxon>
        <taxon>Coemansia</taxon>
    </lineage>
</organism>
<keyword evidence="3" id="KW-0240">DNA-directed RNA polymerase</keyword>
<name>A0ABQ8PE28_9FUNG</name>
<dbReference type="Proteomes" id="UP001151295">
    <property type="component" value="Unassembled WGS sequence"/>
</dbReference>
<evidence type="ECO:0000256" key="1">
    <source>
        <dbReference type="ARBA" id="ARBA00006835"/>
    </source>
</evidence>
<dbReference type="Gene3D" id="2.40.270.10">
    <property type="entry name" value="DNA-directed RNA polymerase, subunit 2, domain 6"/>
    <property type="match status" value="1"/>
</dbReference>
<gene>
    <name evidence="8" type="ORF">EDC05_005980</name>
</gene>
<dbReference type="InterPro" id="IPR015712">
    <property type="entry name" value="DNA-dir_RNA_pol_su2"/>
</dbReference>
<keyword evidence="6" id="KW-0804">Transcription</keyword>
<reference evidence="8" key="1">
    <citation type="submission" date="2022-07" db="EMBL/GenBank/DDBJ databases">
        <title>Phylogenomic reconstructions and comparative analyses of Kickxellomycotina fungi.</title>
        <authorList>
            <person name="Reynolds N.K."/>
            <person name="Stajich J.E."/>
            <person name="Barry K."/>
            <person name="Grigoriev I.V."/>
            <person name="Crous P."/>
            <person name="Smith M.E."/>
        </authorList>
    </citation>
    <scope>NUCLEOTIDE SEQUENCE</scope>
    <source>
        <strain evidence="8">BCRC 34882</strain>
    </source>
</reference>
<evidence type="ECO:0000256" key="3">
    <source>
        <dbReference type="ARBA" id="ARBA00022478"/>
    </source>
</evidence>
<evidence type="ECO:0000256" key="6">
    <source>
        <dbReference type="ARBA" id="ARBA00023163"/>
    </source>
</evidence>
<dbReference type="Gene3D" id="2.40.50.150">
    <property type="match status" value="1"/>
</dbReference>
<feature type="domain" description="DNA-directed RNA polymerase subunit 2 hybrid-binding" evidence="7">
    <location>
        <begin position="255"/>
        <end position="488"/>
    </location>
</feature>
<evidence type="ECO:0000313" key="9">
    <source>
        <dbReference type="Proteomes" id="UP001151295"/>
    </source>
</evidence>
<keyword evidence="5" id="KW-0548">Nucleotidyltransferase</keyword>
<keyword evidence="4" id="KW-0808">Transferase</keyword>
<dbReference type="EMBL" id="JANBQD010000140">
    <property type="protein sequence ID" value="KAJ1987138.1"/>
    <property type="molecule type" value="Genomic_DNA"/>
</dbReference>
<dbReference type="InterPro" id="IPR037033">
    <property type="entry name" value="DNA-dir_RNAP_su2_hyb_sf"/>
</dbReference>
<comment type="similarity">
    <text evidence="1">Belongs to the RNA polymerase beta chain family.</text>
</comment>
<dbReference type="EC" id="2.7.7.6" evidence="2"/>
<evidence type="ECO:0000256" key="4">
    <source>
        <dbReference type="ARBA" id="ARBA00022679"/>
    </source>
</evidence>
<evidence type="ECO:0000256" key="5">
    <source>
        <dbReference type="ARBA" id="ARBA00022695"/>
    </source>
</evidence>
<feature type="non-terminal residue" evidence="8">
    <location>
        <position position="496"/>
    </location>
</feature>
<evidence type="ECO:0000313" key="8">
    <source>
        <dbReference type="EMBL" id="KAJ1987138.1"/>
    </source>
</evidence>
<protein>
    <recommendedName>
        <fullName evidence="2">DNA-directed RNA polymerase</fullName>
        <ecNumber evidence="2">2.7.7.6</ecNumber>
    </recommendedName>
</protein>
<evidence type="ECO:0000259" key="7">
    <source>
        <dbReference type="Pfam" id="PF00562"/>
    </source>
</evidence>
<dbReference type="SUPFAM" id="SSF64484">
    <property type="entry name" value="beta and beta-prime subunits of DNA dependent RNA-polymerase"/>
    <property type="match status" value="1"/>
</dbReference>
<dbReference type="InterPro" id="IPR007120">
    <property type="entry name" value="DNA-dir_RNAP_su2_dom"/>
</dbReference>
<proteinExistence type="inferred from homology"/>
<dbReference type="InterPro" id="IPR014724">
    <property type="entry name" value="RNA_pol_RPB2_OB-fold"/>
</dbReference>
<dbReference type="PANTHER" id="PTHR20856">
    <property type="entry name" value="DNA-DIRECTED RNA POLYMERASE I SUBUNIT 2"/>
    <property type="match status" value="1"/>
</dbReference>
<keyword evidence="9" id="KW-1185">Reference proteome</keyword>
<evidence type="ECO:0000256" key="2">
    <source>
        <dbReference type="ARBA" id="ARBA00012418"/>
    </source>
</evidence>
<dbReference type="Pfam" id="PF00562">
    <property type="entry name" value="RNA_pol_Rpb2_6"/>
    <property type="match status" value="1"/>
</dbReference>
<comment type="caution">
    <text evidence="8">The sequence shown here is derived from an EMBL/GenBank/DDBJ whole genome shotgun (WGS) entry which is preliminary data.</text>
</comment>